<keyword evidence="3" id="KW-0560">Oxidoreductase</keyword>
<organism evidence="5 6">
    <name type="scientific">Blastomyces percursus</name>
    <dbReference type="NCBI Taxonomy" id="1658174"/>
    <lineage>
        <taxon>Eukaryota</taxon>
        <taxon>Fungi</taxon>
        <taxon>Dikarya</taxon>
        <taxon>Ascomycota</taxon>
        <taxon>Pezizomycotina</taxon>
        <taxon>Eurotiomycetes</taxon>
        <taxon>Eurotiomycetidae</taxon>
        <taxon>Onygenales</taxon>
        <taxon>Ajellomycetaceae</taxon>
        <taxon>Blastomyces</taxon>
    </lineage>
</organism>
<sequence length="360" mass="39323">MASPKLVTIFGSTGNQGGSVVRSLLRNSAAFRVRGLTRTPDSPKAKELAQAGVEVVGADGFKKDDLVNAFKDSWAVFANTNSDDSAFDDPNGPTELDLGRVIVDAANEVGVEHFVYSSAGHVHQITKGAVKLDMMDNKNKIEQLARNSPNIKNVTAVCAGWYFENFTSPFIAEVFGGFPFVTDSEGYVTLSQPLVGGLGLVPYIAIEEDFGDLVHGVLLHPETWGGKSIQGFSHLATFPEIVENFTKSAALFAICQQIIHANQKPLFRGHIVTGKKSRYIPLKIENFPTMGGIRALESIRDMYLFTQWADGRYFANQEFDAEQARALKKSVQDVVAPGEPKSLMTAEQFFAEMFSGDKTE</sequence>
<dbReference type="SUPFAM" id="SSF51735">
    <property type="entry name" value="NAD(P)-binding Rossmann-fold domains"/>
    <property type="match status" value="1"/>
</dbReference>
<dbReference type="AlphaFoldDB" id="A0A1J9R8H1"/>
<evidence type="ECO:0000313" key="6">
    <source>
        <dbReference type="Proteomes" id="UP000242791"/>
    </source>
</evidence>
<keyword evidence="6" id="KW-1185">Reference proteome</keyword>
<dbReference type="OrthoDB" id="300709at2759"/>
<dbReference type="CDD" id="cd05251">
    <property type="entry name" value="NmrA_like_SDR_a"/>
    <property type="match status" value="1"/>
</dbReference>
<evidence type="ECO:0000256" key="2">
    <source>
        <dbReference type="ARBA" id="ARBA00022857"/>
    </source>
</evidence>
<dbReference type="GO" id="GO:0016491">
    <property type="term" value="F:oxidoreductase activity"/>
    <property type="evidence" value="ECO:0007669"/>
    <property type="project" value="UniProtKB-KW"/>
</dbReference>
<dbReference type="InterPro" id="IPR051164">
    <property type="entry name" value="NmrA-like_oxidored"/>
</dbReference>
<dbReference type="Gene3D" id="3.40.50.720">
    <property type="entry name" value="NAD(P)-binding Rossmann-like Domain"/>
    <property type="match status" value="1"/>
</dbReference>
<evidence type="ECO:0000313" key="5">
    <source>
        <dbReference type="EMBL" id="OJD24292.1"/>
    </source>
</evidence>
<evidence type="ECO:0000256" key="3">
    <source>
        <dbReference type="ARBA" id="ARBA00023002"/>
    </source>
</evidence>
<dbReference type="InterPro" id="IPR008030">
    <property type="entry name" value="NmrA-like"/>
</dbReference>
<dbReference type="Proteomes" id="UP000242791">
    <property type="component" value="Unassembled WGS sequence"/>
</dbReference>
<dbReference type="PANTHER" id="PTHR42748:SF30">
    <property type="entry name" value="NMRA-LIKE DOMAIN-CONTAINING PROTEIN"/>
    <property type="match status" value="1"/>
</dbReference>
<dbReference type="InterPro" id="IPR036291">
    <property type="entry name" value="NAD(P)-bd_dom_sf"/>
</dbReference>
<accession>A0A1J9R8H1</accession>
<dbReference type="VEuPathDB" id="FungiDB:ACJ73_04347"/>
<dbReference type="STRING" id="1658174.A0A1J9R8H1"/>
<dbReference type="Gene3D" id="3.90.25.10">
    <property type="entry name" value="UDP-galactose 4-epimerase, domain 1"/>
    <property type="match status" value="1"/>
</dbReference>
<comment type="caution">
    <text evidence="5">The sequence shown here is derived from an EMBL/GenBank/DDBJ whole genome shotgun (WGS) entry which is preliminary data.</text>
</comment>
<reference evidence="5 6" key="1">
    <citation type="submission" date="2015-08" db="EMBL/GenBank/DDBJ databases">
        <title>Emmonsia species relationships and genome sequence.</title>
        <authorList>
            <person name="Cuomo C.A."/>
            <person name="Schwartz I.S."/>
            <person name="Kenyon C."/>
            <person name="De Hoog G.S."/>
            <person name="Govender N.P."/>
            <person name="Botha A."/>
            <person name="Moreno L."/>
            <person name="De Vries M."/>
            <person name="Munoz J.F."/>
            <person name="Stielow J.B."/>
        </authorList>
    </citation>
    <scope>NUCLEOTIDE SEQUENCE [LARGE SCALE GENOMIC DNA]</scope>
    <source>
        <strain evidence="5 6">EI222</strain>
    </source>
</reference>
<gene>
    <name evidence="5" type="ORF">ACJ73_04347</name>
</gene>
<dbReference type="EMBL" id="LGTZ01000593">
    <property type="protein sequence ID" value="OJD24292.1"/>
    <property type="molecule type" value="Genomic_DNA"/>
</dbReference>
<comment type="similarity">
    <text evidence="1">Belongs to the NmrA-type oxidoreductase family.</text>
</comment>
<keyword evidence="2" id="KW-0521">NADP</keyword>
<proteinExistence type="inferred from homology"/>
<feature type="domain" description="NmrA-like" evidence="4">
    <location>
        <begin position="5"/>
        <end position="249"/>
    </location>
</feature>
<dbReference type="PANTHER" id="PTHR42748">
    <property type="entry name" value="NITROGEN METABOLITE REPRESSION PROTEIN NMRA FAMILY MEMBER"/>
    <property type="match status" value="1"/>
</dbReference>
<name>A0A1J9R8H1_9EURO</name>
<protein>
    <recommendedName>
        <fullName evidence="4">NmrA-like domain-containing protein</fullName>
    </recommendedName>
</protein>
<dbReference type="GO" id="GO:0005634">
    <property type="term" value="C:nucleus"/>
    <property type="evidence" value="ECO:0007669"/>
    <property type="project" value="TreeGrafter"/>
</dbReference>
<evidence type="ECO:0000259" key="4">
    <source>
        <dbReference type="Pfam" id="PF05368"/>
    </source>
</evidence>
<evidence type="ECO:0000256" key="1">
    <source>
        <dbReference type="ARBA" id="ARBA00006328"/>
    </source>
</evidence>
<dbReference type="Pfam" id="PF05368">
    <property type="entry name" value="NmrA"/>
    <property type="match status" value="1"/>
</dbReference>